<dbReference type="AlphaFoldDB" id="A0A5C3ER23"/>
<feature type="compositionally biased region" description="Low complexity" evidence="1">
    <location>
        <begin position="212"/>
        <end position="232"/>
    </location>
</feature>
<keyword evidence="3" id="KW-1185">Reference proteome</keyword>
<feature type="region of interest" description="Disordered" evidence="1">
    <location>
        <begin position="113"/>
        <end position="299"/>
    </location>
</feature>
<evidence type="ECO:0000313" key="3">
    <source>
        <dbReference type="Proteomes" id="UP000323386"/>
    </source>
</evidence>
<dbReference type="Proteomes" id="UP000323386">
    <property type="component" value="Unassembled WGS sequence"/>
</dbReference>
<evidence type="ECO:0000313" key="2">
    <source>
        <dbReference type="EMBL" id="SPO34794.1"/>
    </source>
</evidence>
<evidence type="ECO:0000256" key="1">
    <source>
        <dbReference type="SAM" id="MobiDB-lite"/>
    </source>
</evidence>
<feature type="compositionally biased region" description="Low complexity" evidence="1">
    <location>
        <begin position="261"/>
        <end position="273"/>
    </location>
</feature>
<feature type="compositionally biased region" description="Polar residues" evidence="1">
    <location>
        <begin position="239"/>
        <end position="249"/>
    </location>
</feature>
<feature type="compositionally biased region" description="Low complexity" evidence="1">
    <location>
        <begin position="168"/>
        <end position="185"/>
    </location>
</feature>
<accession>A0A5C3ER23</accession>
<organism evidence="2 3">
    <name type="scientific">Pseudozyma flocculosa</name>
    <dbReference type="NCBI Taxonomy" id="84751"/>
    <lineage>
        <taxon>Eukaryota</taxon>
        <taxon>Fungi</taxon>
        <taxon>Dikarya</taxon>
        <taxon>Basidiomycota</taxon>
        <taxon>Ustilaginomycotina</taxon>
        <taxon>Ustilaginomycetes</taxon>
        <taxon>Ustilaginales</taxon>
        <taxon>Ustilaginaceae</taxon>
        <taxon>Pseudozyma</taxon>
    </lineage>
</organism>
<protein>
    <submittedName>
        <fullName evidence="2">Uncharacterized protein</fullName>
    </submittedName>
</protein>
<name>A0A5C3ER23_9BASI</name>
<gene>
    <name evidence="2" type="ORF">PSFLO_00265</name>
</gene>
<dbReference type="OrthoDB" id="2446291at2759"/>
<feature type="region of interest" description="Disordered" evidence="1">
    <location>
        <begin position="1"/>
        <end position="71"/>
    </location>
</feature>
<reference evidence="2 3" key="1">
    <citation type="submission" date="2018-03" db="EMBL/GenBank/DDBJ databases">
        <authorList>
            <person name="Guldener U."/>
        </authorList>
    </citation>
    <scope>NUCLEOTIDE SEQUENCE [LARGE SCALE GENOMIC DNA]</scope>
    <source>
        <strain evidence="2 3">DAOM196992</strain>
    </source>
</reference>
<proteinExistence type="predicted"/>
<dbReference type="EMBL" id="OOIP01000001">
    <property type="protein sequence ID" value="SPO34794.1"/>
    <property type="molecule type" value="Genomic_DNA"/>
</dbReference>
<sequence>MASSFSKGLPVSWGSALGKRPRDLSDESDIFGPAEAGSSPSDDVFAHLPKRQHTLSALDHTPERPASAMQLSDIDMGSPLQAMRLESPSPLHAAWAGSDEAARQLKAQLASSRIYPEARSESSEGSAEPSMLVGSRPYGTRVDTPLVKSIARHAPSSPSPLAANRPLQLGSTRTRQRSTLSQTSLDMMEEEVGTPLIPMSIAESLESSPQVSESVTPMSSSSSPWQSREGSPMAARAATASSGQRSGTASDDGMDLGSPLRTPTRTKTARTPPQQGLRRHQHSPGLDRNGTPPGGKQMLRYTMGYREDCELCRLKSESRSRPVGQSG</sequence>